<keyword evidence="2" id="KW-0040">ANK repeat</keyword>
<dbReference type="Proteomes" id="UP000799436">
    <property type="component" value="Unassembled WGS sequence"/>
</dbReference>
<dbReference type="PANTHER" id="PTHR24189">
    <property type="entry name" value="MYOTROPHIN"/>
    <property type="match status" value="1"/>
</dbReference>
<dbReference type="InterPro" id="IPR050745">
    <property type="entry name" value="Multifunctional_regulatory"/>
</dbReference>
<dbReference type="PANTHER" id="PTHR24189:SF50">
    <property type="entry name" value="ANKYRIN REPEAT AND SOCS BOX PROTEIN 2"/>
    <property type="match status" value="1"/>
</dbReference>
<proteinExistence type="predicted"/>
<evidence type="ECO:0000256" key="1">
    <source>
        <dbReference type="ARBA" id="ARBA00022737"/>
    </source>
</evidence>
<dbReference type="SUPFAM" id="SSF48403">
    <property type="entry name" value="Ankyrin repeat"/>
    <property type="match status" value="1"/>
</dbReference>
<gene>
    <name evidence="3" type="ORF">EJ03DRAFT_374711</name>
</gene>
<dbReference type="Pfam" id="PF00023">
    <property type="entry name" value="Ank"/>
    <property type="match status" value="1"/>
</dbReference>
<keyword evidence="4" id="KW-1185">Reference proteome</keyword>
<organism evidence="3 4">
    <name type="scientific">Teratosphaeria nubilosa</name>
    <dbReference type="NCBI Taxonomy" id="161662"/>
    <lineage>
        <taxon>Eukaryota</taxon>
        <taxon>Fungi</taxon>
        <taxon>Dikarya</taxon>
        <taxon>Ascomycota</taxon>
        <taxon>Pezizomycotina</taxon>
        <taxon>Dothideomycetes</taxon>
        <taxon>Dothideomycetidae</taxon>
        <taxon>Mycosphaerellales</taxon>
        <taxon>Teratosphaeriaceae</taxon>
        <taxon>Teratosphaeria</taxon>
    </lineage>
</organism>
<name>A0A6G1LAD3_9PEZI</name>
<dbReference type="Gene3D" id="1.25.40.20">
    <property type="entry name" value="Ankyrin repeat-containing domain"/>
    <property type="match status" value="1"/>
</dbReference>
<reference evidence="3" key="1">
    <citation type="journal article" date="2020" name="Stud. Mycol.">
        <title>101 Dothideomycetes genomes: a test case for predicting lifestyles and emergence of pathogens.</title>
        <authorList>
            <person name="Haridas S."/>
            <person name="Albert R."/>
            <person name="Binder M."/>
            <person name="Bloem J."/>
            <person name="Labutti K."/>
            <person name="Salamov A."/>
            <person name="Andreopoulos B."/>
            <person name="Baker S."/>
            <person name="Barry K."/>
            <person name="Bills G."/>
            <person name="Bluhm B."/>
            <person name="Cannon C."/>
            <person name="Castanera R."/>
            <person name="Culley D."/>
            <person name="Daum C."/>
            <person name="Ezra D."/>
            <person name="Gonzalez J."/>
            <person name="Henrissat B."/>
            <person name="Kuo A."/>
            <person name="Liang C."/>
            <person name="Lipzen A."/>
            <person name="Lutzoni F."/>
            <person name="Magnuson J."/>
            <person name="Mondo S."/>
            <person name="Nolan M."/>
            <person name="Ohm R."/>
            <person name="Pangilinan J."/>
            <person name="Park H.-J."/>
            <person name="Ramirez L."/>
            <person name="Alfaro M."/>
            <person name="Sun H."/>
            <person name="Tritt A."/>
            <person name="Yoshinaga Y."/>
            <person name="Zwiers L.-H."/>
            <person name="Turgeon B."/>
            <person name="Goodwin S."/>
            <person name="Spatafora J."/>
            <person name="Crous P."/>
            <person name="Grigoriev I."/>
        </authorList>
    </citation>
    <scope>NUCLEOTIDE SEQUENCE</scope>
    <source>
        <strain evidence="3">CBS 116005</strain>
    </source>
</reference>
<evidence type="ECO:0000256" key="2">
    <source>
        <dbReference type="ARBA" id="ARBA00023043"/>
    </source>
</evidence>
<dbReference type="AlphaFoldDB" id="A0A6G1LAD3"/>
<keyword evidence="1" id="KW-0677">Repeat</keyword>
<sequence length="253" mass="28385">MTVKPPELSEAELDEIVEYLCGPDYEEKAALQALSNSRLLRLLLENDRRIDDDVVAHAIQRKDKECIRTLLHFGWDTNHPLWDNPPLFAIDDEDFTRWLLENGADVNVRPRLDQPVLTNAIVVSDIKVVRLLLAQGADASHGTLLHSAVSRENQQEGAELVEDLAQRGADVNELRHTNPVAFRQQALFYLPTPLCLACDKENIPAARALLRNGADPNRRPLFRGYYAANAVERARSGNNPELLSLIQAARSKT</sequence>
<evidence type="ECO:0000313" key="3">
    <source>
        <dbReference type="EMBL" id="KAF2769184.1"/>
    </source>
</evidence>
<protein>
    <submittedName>
        <fullName evidence="3">Ankyrin</fullName>
    </submittedName>
</protein>
<dbReference type="OrthoDB" id="3641574at2759"/>
<dbReference type="InterPro" id="IPR036770">
    <property type="entry name" value="Ankyrin_rpt-contain_sf"/>
</dbReference>
<evidence type="ECO:0000313" key="4">
    <source>
        <dbReference type="Proteomes" id="UP000799436"/>
    </source>
</evidence>
<dbReference type="EMBL" id="ML995836">
    <property type="protein sequence ID" value="KAF2769184.1"/>
    <property type="molecule type" value="Genomic_DNA"/>
</dbReference>
<accession>A0A6G1LAD3</accession>
<dbReference type="InterPro" id="IPR002110">
    <property type="entry name" value="Ankyrin_rpt"/>
</dbReference>
<dbReference type="SMART" id="SM00248">
    <property type="entry name" value="ANK"/>
    <property type="match status" value="3"/>
</dbReference>